<name>A0ACB9GQ33_9ASTR</name>
<evidence type="ECO:0000313" key="2">
    <source>
        <dbReference type="Proteomes" id="UP001056120"/>
    </source>
</evidence>
<protein>
    <submittedName>
        <fullName evidence="1">Uncharacterized protein</fullName>
    </submittedName>
</protein>
<accession>A0ACB9GQ33</accession>
<proteinExistence type="predicted"/>
<sequence>MSTVRPPPGFQTGFDQEVACGDSSRAIEEICDENIQLFMRREQYLQRETELKTTAEDLEKQVAETKRRCAELSSRIDLMRRQKHVLGVD</sequence>
<reference evidence="2" key="1">
    <citation type="journal article" date="2022" name="Mol. Ecol. Resour.">
        <title>The genomes of chicory, endive, great burdock and yacon provide insights into Asteraceae palaeo-polyploidization history and plant inulin production.</title>
        <authorList>
            <person name="Fan W."/>
            <person name="Wang S."/>
            <person name="Wang H."/>
            <person name="Wang A."/>
            <person name="Jiang F."/>
            <person name="Liu H."/>
            <person name="Zhao H."/>
            <person name="Xu D."/>
            <person name="Zhang Y."/>
        </authorList>
    </citation>
    <scope>NUCLEOTIDE SEQUENCE [LARGE SCALE GENOMIC DNA]</scope>
    <source>
        <strain evidence="2">cv. Yunnan</strain>
    </source>
</reference>
<organism evidence="1 2">
    <name type="scientific">Smallanthus sonchifolius</name>
    <dbReference type="NCBI Taxonomy" id="185202"/>
    <lineage>
        <taxon>Eukaryota</taxon>
        <taxon>Viridiplantae</taxon>
        <taxon>Streptophyta</taxon>
        <taxon>Embryophyta</taxon>
        <taxon>Tracheophyta</taxon>
        <taxon>Spermatophyta</taxon>
        <taxon>Magnoliopsida</taxon>
        <taxon>eudicotyledons</taxon>
        <taxon>Gunneridae</taxon>
        <taxon>Pentapetalae</taxon>
        <taxon>asterids</taxon>
        <taxon>campanulids</taxon>
        <taxon>Asterales</taxon>
        <taxon>Asteraceae</taxon>
        <taxon>Asteroideae</taxon>
        <taxon>Heliantheae alliance</taxon>
        <taxon>Millerieae</taxon>
        <taxon>Smallanthus</taxon>
    </lineage>
</organism>
<dbReference type="EMBL" id="CM042031">
    <property type="protein sequence ID" value="KAI3785316.1"/>
    <property type="molecule type" value="Genomic_DNA"/>
</dbReference>
<gene>
    <name evidence="1" type="ORF">L1987_44432</name>
</gene>
<evidence type="ECO:0000313" key="1">
    <source>
        <dbReference type="EMBL" id="KAI3785316.1"/>
    </source>
</evidence>
<dbReference type="Proteomes" id="UP001056120">
    <property type="component" value="Linkage Group LG14"/>
</dbReference>
<comment type="caution">
    <text evidence="1">The sequence shown here is derived from an EMBL/GenBank/DDBJ whole genome shotgun (WGS) entry which is preliminary data.</text>
</comment>
<reference evidence="1 2" key="2">
    <citation type="journal article" date="2022" name="Mol. Ecol. Resour.">
        <title>The genomes of chicory, endive, great burdock and yacon provide insights into Asteraceae paleo-polyploidization history and plant inulin production.</title>
        <authorList>
            <person name="Fan W."/>
            <person name="Wang S."/>
            <person name="Wang H."/>
            <person name="Wang A."/>
            <person name="Jiang F."/>
            <person name="Liu H."/>
            <person name="Zhao H."/>
            <person name="Xu D."/>
            <person name="Zhang Y."/>
        </authorList>
    </citation>
    <scope>NUCLEOTIDE SEQUENCE [LARGE SCALE GENOMIC DNA]</scope>
    <source>
        <strain evidence="2">cv. Yunnan</strain>
        <tissue evidence="1">Leaves</tissue>
    </source>
</reference>
<keyword evidence="2" id="KW-1185">Reference proteome</keyword>